<keyword evidence="1" id="KW-0472">Membrane</keyword>
<feature type="transmembrane region" description="Helical" evidence="1">
    <location>
        <begin position="53"/>
        <end position="75"/>
    </location>
</feature>
<feature type="transmembrane region" description="Helical" evidence="1">
    <location>
        <begin position="87"/>
        <end position="105"/>
    </location>
</feature>
<feature type="transmembrane region" description="Helical" evidence="1">
    <location>
        <begin position="169"/>
        <end position="186"/>
    </location>
</feature>
<comment type="caution">
    <text evidence="3">The sequence shown here is derived from an EMBL/GenBank/DDBJ whole genome shotgun (WGS) entry which is preliminary data.</text>
</comment>
<name>A0A7V2B266_RHOMR</name>
<evidence type="ECO:0000259" key="2">
    <source>
        <dbReference type="Pfam" id="PF01569"/>
    </source>
</evidence>
<proteinExistence type="predicted"/>
<feature type="transmembrane region" description="Helical" evidence="1">
    <location>
        <begin position="12"/>
        <end position="33"/>
    </location>
</feature>
<sequence>MKGHSGLTRRLLLFWLFGVGLYSLDFCVKLFPLWRLPVDISFPIDHWIPFEPIWAWIYMPFWLLFLFLGSGYALWRMREHGLYPYQFLAGGTLMQLGGWSIHFLFPTYMPRPDLPETGGASIWLMRQIYETDPPTHVFPSLHVASTVLVAYFLQIALSNASPATQRASWLIGTATVVLVSLSTLFTKQHGVIDVGAGLLWGYLSGTAGMHLGMAWRRYLRAVWALSTRWLR</sequence>
<dbReference type="InterPro" id="IPR000326">
    <property type="entry name" value="PAP2/HPO"/>
</dbReference>
<organism evidence="3">
    <name type="scientific">Rhodothermus marinus</name>
    <name type="common">Rhodothermus obamensis</name>
    <dbReference type="NCBI Taxonomy" id="29549"/>
    <lineage>
        <taxon>Bacteria</taxon>
        <taxon>Pseudomonadati</taxon>
        <taxon>Rhodothermota</taxon>
        <taxon>Rhodothermia</taxon>
        <taxon>Rhodothermales</taxon>
        <taxon>Rhodothermaceae</taxon>
        <taxon>Rhodothermus</taxon>
    </lineage>
</organism>
<reference evidence="3" key="1">
    <citation type="journal article" date="2020" name="mSystems">
        <title>Genome- and Community-Level Interaction Insights into Carbon Utilization and Element Cycling Functions of Hydrothermarchaeota in Hydrothermal Sediment.</title>
        <authorList>
            <person name="Zhou Z."/>
            <person name="Liu Y."/>
            <person name="Xu W."/>
            <person name="Pan J."/>
            <person name="Luo Z.H."/>
            <person name="Li M."/>
        </authorList>
    </citation>
    <scope>NUCLEOTIDE SEQUENCE [LARGE SCALE GENOMIC DNA]</scope>
    <source>
        <strain evidence="3">SpSt-143</strain>
    </source>
</reference>
<dbReference type="EMBL" id="DSGB01000006">
    <property type="protein sequence ID" value="HER96918.1"/>
    <property type="molecule type" value="Genomic_DNA"/>
</dbReference>
<gene>
    <name evidence="3" type="ORF">ENO59_10490</name>
</gene>
<accession>A0A7V2B266</accession>
<evidence type="ECO:0000313" key="3">
    <source>
        <dbReference type="EMBL" id="HER96918.1"/>
    </source>
</evidence>
<feature type="domain" description="Phosphatidic acid phosphatase type 2/haloperoxidase" evidence="2">
    <location>
        <begin position="110"/>
        <end position="211"/>
    </location>
</feature>
<keyword evidence="1" id="KW-0812">Transmembrane</keyword>
<dbReference type="Pfam" id="PF01569">
    <property type="entry name" value="PAP2"/>
    <property type="match status" value="1"/>
</dbReference>
<feature type="transmembrane region" description="Helical" evidence="1">
    <location>
        <begin position="137"/>
        <end position="157"/>
    </location>
</feature>
<dbReference type="AlphaFoldDB" id="A0A7V2B266"/>
<keyword evidence="1" id="KW-1133">Transmembrane helix</keyword>
<feature type="transmembrane region" description="Helical" evidence="1">
    <location>
        <begin position="198"/>
        <end position="215"/>
    </location>
</feature>
<protein>
    <submittedName>
        <fullName evidence="3">Phosphatase PAP2 family protein</fullName>
    </submittedName>
</protein>
<evidence type="ECO:0000256" key="1">
    <source>
        <dbReference type="SAM" id="Phobius"/>
    </source>
</evidence>